<keyword evidence="2 8" id="KW-0808">Transferase</keyword>
<evidence type="ECO:0000256" key="7">
    <source>
        <dbReference type="ARBA" id="ARBA00022842"/>
    </source>
</evidence>
<feature type="binding site" evidence="8">
    <location>
        <position position="127"/>
    </location>
    <ligand>
        <name>ATP</name>
        <dbReference type="ChEBI" id="CHEBI:30616"/>
    </ligand>
</feature>
<keyword evidence="4 8" id="KW-0479">Metal-binding</keyword>
<evidence type="ECO:0000313" key="10">
    <source>
        <dbReference type="Proteomes" id="UP000315364"/>
    </source>
</evidence>
<comment type="catalytic activity">
    <reaction evidence="8">
        <text>L-tyrosyl-[protein] + UTP = O-(5'-uridylyl)-L-tyrosyl-[protein] + diphosphate</text>
        <dbReference type="Rhea" id="RHEA:83887"/>
        <dbReference type="Rhea" id="RHEA-COMP:10136"/>
        <dbReference type="Rhea" id="RHEA-COMP:20238"/>
        <dbReference type="ChEBI" id="CHEBI:33019"/>
        <dbReference type="ChEBI" id="CHEBI:46398"/>
        <dbReference type="ChEBI" id="CHEBI:46858"/>
        <dbReference type="ChEBI" id="CHEBI:90602"/>
    </reaction>
</comment>
<dbReference type="InterPro" id="IPR003846">
    <property type="entry name" value="SelO"/>
</dbReference>
<feature type="binding site" evidence="8">
    <location>
        <position position="114"/>
    </location>
    <ligand>
        <name>ATP</name>
        <dbReference type="ChEBI" id="CHEBI:30616"/>
    </ligand>
</feature>
<dbReference type="EC" id="2.7.7.-" evidence="8"/>
<dbReference type="RefSeq" id="WP_146291653.1">
    <property type="nucleotide sequence ID" value="NZ_CP042304.1"/>
</dbReference>
<feature type="binding site" evidence="8">
    <location>
        <position position="93"/>
    </location>
    <ligand>
        <name>ATP</name>
        <dbReference type="ChEBI" id="CHEBI:30616"/>
    </ligand>
</feature>
<feature type="binding site" evidence="8">
    <location>
        <position position="266"/>
    </location>
    <ligand>
        <name>ATP</name>
        <dbReference type="ChEBI" id="CHEBI:30616"/>
    </ligand>
</feature>
<evidence type="ECO:0000256" key="8">
    <source>
        <dbReference type="HAMAP-Rule" id="MF_00692"/>
    </source>
</evidence>
<keyword evidence="7 8" id="KW-0460">Magnesium</keyword>
<keyword evidence="3 8" id="KW-0548">Nucleotidyltransferase</keyword>
<keyword evidence="8" id="KW-0464">Manganese</keyword>
<feature type="binding site" evidence="8">
    <location>
        <position position="90"/>
    </location>
    <ligand>
        <name>ATP</name>
        <dbReference type="ChEBI" id="CHEBI:30616"/>
    </ligand>
</feature>
<dbReference type="PANTHER" id="PTHR32057:SF14">
    <property type="entry name" value="PROTEIN ADENYLYLTRANSFERASE SELO, MITOCHONDRIAL"/>
    <property type="match status" value="1"/>
</dbReference>
<dbReference type="EC" id="2.7.7.108" evidence="8"/>
<organism evidence="9 10">
    <name type="scientific">Devosia ginsengisoli</name>
    <dbReference type="NCBI Taxonomy" id="400770"/>
    <lineage>
        <taxon>Bacteria</taxon>
        <taxon>Pseudomonadati</taxon>
        <taxon>Pseudomonadota</taxon>
        <taxon>Alphaproteobacteria</taxon>
        <taxon>Hyphomicrobiales</taxon>
        <taxon>Devosiaceae</taxon>
        <taxon>Devosia</taxon>
    </lineage>
</organism>
<feature type="binding site" evidence="8">
    <location>
        <position position="180"/>
    </location>
    <ligand>
        <name>ATP</name>
        <dbReference type="ChEBI" id="CHEBI:30616"/>
    </ligand>
</feature>
<dbReference type="GO" id="GO:0005524">
    <property type="term" value="F:ATP binding"/>
    <property type="evidence" value="ECO:0007669"/>
    <property type="project" value="UniProtKB-UniRule"/>
</dbReference>
<comment type="catalytic activity">
    <reaction evidence="8">
        <text>L-tyrosyl-[protein] + ATP = O-(5'-adenylyl)-L-tyrosyl-[protein] + diphosphate</text>
        <dbReference type="Rhea" id="RHEA:54288"/>
        <dbReference type="Rhea" id="RHEA-COMP:10136"/>
        <dbReference type="Rhea" id="RHEA-COMP:13846"/>
        <dbReference type="ChEBI" id="CHEBI:30616"/>
        <dbReference type="ChEBI" id="CHEBI:33019"/>
        <dbReference type="ChEBI" id="CHEBI:46858"/>
        <dbReference type="ChEBI" id="CHEBI:83624"/>
        <dbReference type="EC" id="2.7.7.108"/>
    </reaction>
</comment>
<dbReference type="GO" id="GO:0000287">
    <property type="term" value="F:magnesium ion binding"/>
    <property type="evidence" value="ECO:0007669"/>
    <property type="project" value="UniProtKB-UniRule"/>
</dbReference>
<accession>A0A5B8LVZ2</accession>
<dbReference type="NCBIfam" id="NF000658">
    <property type="entry name" value="PRK00029.1"/>
    <property type="match status" value="1"/>
</dbReference>
<comment type="similarity">
    <text evidence="1 8">Belongs to the SELO family.</text>
</comment>
<proteinExistence type="inferred from homology"/>
<protein>
    <recommendedName>
        <fullName evidence="8">Protein nucleotidyltransferase YdiU</fullName>
        <ecNumber evidence="8">2.7.7.-</ecNumber>
    </recommendedName>
    <alternativeName>
        <fullName evidence="8">Protein adenylyltransferase YdiU</fullName>
        <ecNumber evidence="8">2.7.7.108</ecNumber>
    </alternativeName>
    <alternativeName>
        <fullName evidence="8">Protein uridylyltransferase YdiU</fullName>
        <ecNumber evidence="8">2.7.7.-</ecNumber>
    </alternativeName>
</protein>
<comment type="function">
    <text evidence="8">Nucleotidyltransferase involved in the post-translational modification of proteins. It can catalyze the addition of adenosine monophosphate (AMP) or uridine monophosphate (UMP) to a protein, resulting in modifications known as AMPylation and UMPylation.</text>
</comment>
<name>A0A5B8LVZ2_9HYPH</name>
<keyword evidence="5 8" id="KW-0547">Nucleotide-binding</keyword>
<comment type="catalytic activity">
    <reaction evidence="8">
        <text>L-seryl-[protein] + UTP = O-(5'-uridylyl)-L-seryl-[protein] + diphosphate</text>
        <dbReference type="Rhea" id="RHEA:64604"/>
        <dbReference type="Rhea" id="RHEA-COMP:9863"/>
        <dbReference type="Rhea" id="RHEA-COMP:16635"/>
        <dbReference type="ChEBI" id="CHEBI:29999"/>
        <dbReference type="ChEBI" id="CHEBI:33019"/>
        <dbReference type="ChEBI" id="CHEBI:46398"/>
        <dbReference type="ChEBI" id="CHEBI:156051"/>
    </reaction>
</comment>
<evidence type="ECO:0000256" key="4">
    <source>
        <dbReference type="ARBA" id="ARBA00022723"/>
    </source>
</evidence>
<evidence type="ECO:0000256" key="1">
    <source>
        <dbReference type="ARBA" id="ARBA00009747"/>
    </source>
</evidence>
<keyword evidence="10" id="KW-1185">Reference proteome</keyword>
<dbReference type="Proteomes" id="UP000315364">
    <property type="component" value="Chromosome"/>
</dbReference>
<dbReference type="Pfam" id="PF02696">
    <property type="entry name" value="SelO"/>
    <property type="match status" value="1"/>
</dbReference>
<feature type="binding site" evidence="8">
    <location>
        <position position="266"/>
    </location>
    <ligand>
        <name>Mg(2+)</name>
        <dbReference type="ChEBI" id="CHEBI:18420"/>
    </ligand>
</feature>
<dbReference type="GO" id="GO:0070733">
    <property type="term" value="F:AMPylase activity"/>
    <property type="evidence" value="ECO:0007669"/>
    <property type="project" value="UniProtKB-EC"/>
</dbReference>
<feature type="active site" description="Proton acceptor" evidence="8">
    <location>
        <position position="256"/>
    </location>
</feature>
<dbReference type="GO" id="GO:0030145">
    <property type="term" value="F:manganese ion binding"/>
    <property type="evidence" value="ECO:0007669"/>
    <property type="project" value="UniProtKB-UniRule"/>
</dbReference>
<feature type="binding site" evidence="8">
    <location>
        <position position="257"/>
    </location>
    <ligand>
        <name>Mg(2+)</name>
        <dbReference type="ChEBI" id="CHEBI:18420"/>
    </ligand>
</feature>
<keyword evidence="6 8" id="KW-0067">ATP-binding</keyword>
<comment type="catalytic activity">
    <reaction evidence="8">
        <text>L-threonyl-[protein] + ATP = 3-O-(5'-adenylyl)-L-threonyl-[protein] + diphosphate</text>
        <dbReference type="Rhea" id="RHEA:54292"/>
        <dbReference type="Rhea" id="RHEA-COMP:11060"/>
        <dbReference type="Rhea" id="RHEA-COMP:13847"/>
        <dbReference type="ChEBI" id="CHEBI:30013"/>
        <dbReference type="ChEBI" id="CHEBI:30616"/>
        <dbReference type="ChEBI" id="CHEBI:33019"/>
        <dbReference type="ChEBI" id="CHEBI:138113"/>
        <dbReference type="EC" id="2.7.7.108"/>
    </reaction>
</comment>
<reference evidence="9 10" key="1">
    <citation type="submission" date="2019-07" db="EMBL/GenBank/DDBJ databases">
        <title>Full genome sequence of Devosia sp. Gsoil 520.</title>
        <authorList>
            <person name="Im W.-T."/>
        </authorList>
    </citation>
    <scope>NUCLEOTIDE SEQUENCE [LARGE SCALE GENOMIC DNA]</scope>
    <source>
        <strain evidence="9 10">Gsoil 520</strain>
    </source>
</reference>
<feature type="binding site" evidence="8">
    <location>
        <position position="187"/>
    </location>
    <ligand>
        <name>ATP</name>
        <dbReference type="ChEBI" id="CHEBI:30616"/>
    </ligand>
</feature>
<dbReference type="AlphaFoldDB" id="A0A5B8LVZ2"/>
<comment type="catalytic activity">
    <reaction evidence="8">
        <text>L-histidyl-[protein] + UTP = N(tele)-(5'-uridylyl)-L-histidyl-[protein] + diphosphate</text>
        <dbReference type="Rhea" id="RHEA:83891"/>
        <dbReference type="Rhea" id="RHEA-COMP:9745"/>
        <dbReference type="Rhea" id="RHEA-COMP:20239"/>
        <dbReference type="ChEBI" id="CHEBI:29979"/>
        <dbReference type="ChEBI" id="CHEBI:33019"/>
        <dbReference type="ChEBI" id="CHEBI:46398"/>
        <dbReference type="ChEBI" id="CHEBI:233474"/>
    </reaction>
</comment>
<comment type="cofactor">
    <cofactor evidence="8">
        <name>Mg(2+)</name>
        <dbReference type="ChEBI" id="CHEBI:18420"/>
    </cofactor>
    <cofactor evidence="8">
        <name>Mn(2+)</name>
        <dbReference type="ChEBI" id="CHEBI:29035"/>
    </cofactor>
</comment>
<evidence type="ECO:0000313" key="9">
    <source>
        <dbReference type="EMBL" id="QDZ12538.1"/>
    </source>
</evidence>
<evidence type="ECO:0000256" key="2">
    <source>
        <dbReference type="ARBA" id="ARBA00022679"/>
    </source>
</evidence>
<evidence type="ECO:0000256" key="6">
    <source>
        <dbReference type="ARBA" id="ARBA00022840"/>
    </source>
</evidence>
<feature type="binding site" evidence="8">
    <location>
        <position position="92"/>
    </location>
    <ligand>
        <name>ATP</name>
        <dbReference type="ChEBI" id="CHEBI:30616"/>
    </ligand>
</feature>
<dbReference type="PANTHER" id="PTHR32057">
    <property type="entry name" value="PROTEIN ADENYLYLTRANSFERASE SELO, MITOCHONDRIAL"/>
    <property type="match status" value="1"/>
</dbReference>
<dbReference type="KEGG" id="dea:FPZ08_18345"/>
<comment type="catalytic activity">
    <reaction evidence="8">
        <text>L-seryl-[protein] + ATP = 3-O-(5'-adenylyl)-L-seryl-[protein] + diphosphate</text>
        <dbReference type="Rhea" id="RHEA:58120"/>
        <dbReference type="Rhea" id="RHEA-COMP:9863"/>
        <dbReference type="Rhea" id="RHEA-COMP:15073"/>
        <dbReference type="ChEBI" id="CHEBI:29999"/>
        <dbReference type="ChEBI" id="CHEBI:30616"/>
        <dbReference type="ChEBI" id="CHEBI:33019"/>
        <dbReference type="ChEBI" id="CHEBI:142516"/>
        <dbReference type="EC" id="2.7.7.108"/>
    </reaction>
</comment>
<sequence length="472" mass="52493">MAAMTRFQPARNHEMLGDAFFDRVAPAIFPQTILRHRDQRWATRMGLADLSDAEWLAHFGRFTPLPGSLPQPLALRYHGHQFRSYNADLGDGRGFLFAQGYDLSDGRLMDFGTKGSGTTPWSRGGDGRLTLKGGVREVLATEMLEALGVYTSKSFSLIETGEDLYRGDEPSPTRSSVLVRLSHSHIRIGTFQRLAYLEDTKGLTQLLDYAIANYYPDLAEAPDKPAAFLEAVVAKVARLGAQWIAAGFVHGVLNTDNINITGESFDYGPWRFLPVYDPDFTAAYFDETGLYSFGRQPDTLAWNLTRLAECLLPLSSIEKLEPALNTVWPAFRTELPRQLLARLGLKPDDTESDGAFVTELFGFLSASKAPYEQFFFDWRGGSLSAERAARSPSAELYASEAFRAVADGLERYAPAGDVNLDHPYFARPRPRTMLIEEMEAVWAPIAAADDWGLFESTLAEIAEMRDAYGIIP</sequence>
<dbReference type="EMBL" id="CP042304">
    <property type="protein sequence ID" value="QDZ12538.1"/>
    <property type="molecule type" value="Genomic_DNA"/>
</dbReference>
<evidence type="ECO:0000256" key="3">
    <source>
        <dbReference type="ARBA" id="ARBA00022695"/>
    </source>
</evidence>
<gene>
    <name evidence="8" type="primary">ydiU</name>
    <name evidence="8" type="synonym">selO</name>
    <name evidence="9" type="ORF">FPZ08_18345</name>
</gene>
<dbReference type="HAMAP" id="MF_00692">
    <property type="entry name" value="SelO"/>
    <property type="match status" value="1"/>
</dbReference>
<evidence type="ECO:0000256" key="5">
    <source>
        <dbReference type="ARBA" id="ARBA00022741"/>
    </source>
</evidence>
<feature type="binding site" evidence="8">
    <location>
        <position position="126"/>
    </location>
    <ligand>
        <name>ATP</name>
        <dbReference type="ChEBI" id="CHEBI:30616"/>
    </ligand>
</feature>
<dbReference type="OrthoDB" id="9776281at2"/>